<keyword evidence="1" id="KW-0472">Membrane</keyword>
<protein>
    <submittedName>
        <fullName evidence="2">Uncharacterized protein</fullName>
    </submittedName>
</protein>
<reference evidence="2 3" key="1">
    <citation type="submission" date="2019-01" db="EMBL/GenBank/DDBJ databases">
        <title>A draft genome assembly of the solar-powered sea slug Elysia chlorotica.</title>
        <authorList>
            <person name="Cai H."/>
            <person name="Li Q."/>
            <person name="Fang X."/>
            <person name="Li J."/>
            <person name="Curtis N.E."/>
            <person name="Altenburger A."/>
            <person name="Shibata T."/>
            <person name="Feng M."/>
            <person name="Maeda T."/>
            <person name="Schwartz J.A."/>
            <person name="Shigenobu S."/>
            <person name="Lundholm N."/>
            <person name="Nishiyama T."/>
            <person name="Yang H."/>
            <person name="Hasebe M."/>
            <person name="Li S."/>
            <person name="Pierce S.K."/>
            <person name="Wang J."/>
        </authorList>
    </citation>
    <scope>NUCLEOTIDE SEQUENCE [LARGE SCALE GENOMIC DNA]</scope>
    <source>
        <strain evidence="2">EC2010</strain>
        <tissue evidence="2">Whole organism of an adult</tissue>
    </source>
</reference>
<organism evidence="2 3">
    <name type="scientific">Elysia chlorotica</name>
    <name type="common">Eastern emerald elysia</name>
    <name type="synonym">Sea slug</name>
    <dbReference type="NCBI Taxonomy" id="188477"/>
    <lineage>
        <taxon>Eukaryota</taxon>
        <taxon>Metazoa</taxon>
        <taxon>Spiralia</taxon>
        <taxon>Lophotrochozoa</taxon>
        <taxon>Mollusca</taxon>
        <taxon>Gastropoda</taxon>
        <taxon>Heterobranchia</taxon>
        <taxon>Euthyneura</taxon>
        <taxon>Panpulmonata</taxon>
        <taxon>Sacoglossa</taxon>
        <taxon>Placobranchoidea</taxon>
        <taxon>Plakobranchidae</taxon>
        <taxon>Elysia</taxon>
    </lineage>
</organism>
<gene>
    <name evidence="2" type="ORF">EGW08_017294</name>
</gene>
<dbReference type="EMBL" id="RQTK01000784">
    <property type="protein sequence ID" value="RUS74939.1"/>
    <property type="molecule type" value="Genomic_DNA"/>
</dbReference>
<dbReference type="Proteomes" id="UP000271974">
    <property type="component" value="Unassembled WGS sequence"/>
</dbReference>
<evidence type="ECO:0000313" key="3">
    <source>
        <dbReference type="Proteomes" id="UP000271974"/>
    </source>
</evidence>
<sequence length="198" mass="20417">MTARTNTPPATPRIMGSWANMPALLLLPCSRTSPVCSGSLGRTVELEVPAAASVAKKEVLLSRHLSAREEPIQALCGLPLESTVGDFEVLSILSISKIDASTSKYIPVFVSGLEVSAIDDTGVDGVVGNSVEDKSLAVITKVVVVEDLAVGVVVVVVVLGAVDAVVVVEVVVEVVVVGKVVVGDVVVVDVVVVVVVVW</sequence>
<feature type="transmembrane region" description="Helical" evidence="1">
    <location>
        <begin position="174"/>
        <end position="197"/>
    </location>
</feature>
<name>A0A433T065_ELYCH</name>
<keyword evidence="3" id="KW-1185">Reference proteome</keyword>
<comment type="caution">
    <text evidence="2">The sequence shown here is derived from an EMBL/GenBank/DDBJ whole genome shotgun (WGS) entry which is preliminary data.</text>
</comment>
<accession>A0A433T065</accession>
<evidence type="ECO:0000256" key="1">
    <source>
        <dbReference type="SAM" id="Phobius"/>
    </source>
</evidence>
<dbReference type="AlphaFoldDB" id="A0A433T065"/>
<keyword evidence="1" id="KW-0812">Transmembrane</keyword>
<keyword evidence="1" id="KW-1133">Transmembrane helix</keyword>
<feature type="transmembrane region" description="Helical" evidence="1">
    <location>
        <begin position="148"/>
        <end position="168"/>
    </location>
</feature>
<evidence type="ECO:0000313" key="2">
    <source>
        <dbReference type="EMBL" id="RUS74939.1"/>
    </source>
</evidence>
<proteinExistence type="predicted"/>